<proteinExistence type="predicted"/>
<dbReference type="InterPro" id="IPR046533">
    <property type="entry name" value="DUF6598"/>
</dbReference>
<accession>A0AAV5DKL9</accession>
<gene>
    <name evidence="2" type="primary">ga29135</name>
    <name evidence="2" type="ORF">PR202_ga29135</name>
</gene>
<organism evidence="2 3">
    <name type="scientific">Eleusine coracana subsp. coracana</name>
    <dbReference type="NCBI Taxonomy" id="191504"/>
    <lineage>
        <taxon>Eukaryota</taxon>
        <taxon>Viridiplantae</taxon>
        <taxon>Streptophyta</taxon>
        <taxon>Embryophyta</taxon>
        <taxon>Tracheophyta</taxon>
        <taxon>Spermatophyta</taxon>
        <taxon>Magnoliopsida</taxon>
        <taxon>Liliopsida</taxon>
        <taxon>Poales</taxon>
        <taxon>Poaceae</taxon>
        <taxon>PACMAD clade</taxon>
        <taxon>Chloridoideae</taxon>
        <taxon>Cynodonteae</taxon>
        <taxon>Eleusininae</taxon>
        <taxon>Eleusine</taxon>
    </lineage>
</organism>
<dbReference type="PANTHER" id="PTHR33065:SF177">
    <property type="entry name" value="OS08G0141000 PROTEIN"/>
    <property type="match status" value="1"/>
</dbReference>
<dbReference type="AlphaFoldDB" id="A0AAV5DKL9"/>
<sequence length="332" mass="36642">MRGGRPRAMEKKLRAPVHWDGIIMPMDACARGEVVETPDDGEEAFQALAASGEKVDRAAAGEELRRRWDGCLEQTRRRRVTVAATGTASGDEDARGPGGFRRAADPYLILTGPTRPVVVTKDDPVMIEVYLKVKGDTENEDKYLVYFADDVQYSGASYISGVSADNLYPILCPSKRAMLAVRVGEIRSSVEATIFVRVAKGLLWPDGFHGHFAARTASERQSVVLFDFGADMVPVDGDGYIKLSHHVASVELEGILQVYFMAWPDHKSFKACQDGNEVVNGEVRFNPEKAGRSYANFSLGSFEMEVIVAWSLILSDPHPDVPDSFENYPHRV</sequence>
<feature type="domain" description="DUF6598" evidence="1">
    <location>
        <begin position="104"/>
        <end position="308"/>
    </location>
</feature>
<keyword evidence="3" id="KW-1185">Reference proteome</keyword>
<comment type="caution">
    <text evidence="2">The sequence shown here is derived from an EMBL/GenBank/DDBJ whole genome shotgun (WGS) entry which is preliminary data.</text>
</comment>
<dbReference type="EMBL" id="BQKI01000018">
    <property type="protein sequence ID" value="GJN10981.1"/>
    <property type="molecule type" value="Genomic_DNA"/>
</dbReference>
<evidence type="ECO:0000313" key="3">
    <source>
        <dbReference type="Proteomes" id="UP001054889"/>
    </source>
</evidence>
<dbReference type="Pfam" id="PF20241">
    <property type="entry name" value="DUF6598"/>
    <property type="match status" value="1"/>
</dbReference>
<evidence type="ECO:0000313" key="2">
    <source>
        <dbReference type="EMBL" id="GJN10981.1"/>
    </source>
</evidence>
<evidence type="ECO:0000259" key="1">
    <source>
        <dbReference type="Pfam" id="PF20241"/>
    </source>
</evidence>
<protein>
    <recommendedName>
        <fullName evidence="1">DUF6598 domain-containing protein</fullName>
    </recommendedName>
</protein>
<dbReference type="PANTHER" id="PTHR33065">
    <property type="entry name" value="OS07G0486400 PROTEIN"/>
    <property type="match status" value="1"/>
</dbReference>
<reference evidence="2" key="2">
    <citation type="submission" date="2021-12" db="EMBL/GenBank/DDBJ databases">
        <title>Resequencing data analysis of finger millet.</title>
        <authorList>
            <person name="Hatakeyama M."/>
            <person name="Aluri S."/>
            <person name="Balachadran M.T."/>
            <person name="Sivarajan S.R."/>
            <person name="Poveda L."/>
            <person name="Shimizu-Inatsugi R."/>
            <person name="Schlapbach R."/>
            <person name="Sreeman S.M."/>
            <person name="Shimizu K.K."/>
        </authorList>
    </citation>
    <scope>NUCLEOTIDE SEQUENCE</scope>
</reference>
<reference evidence="2" key="1">
    <citation type="journal article" date="2018" name="DNA Res.">
        <title>Multiple hybrid de novo genome assembly of finger millet, an orphan allotetraploid crop.</title>
        <authorList>
            <person name="Hatakeyama M."/>
            <person name="Aluri S."/>
            <person name="Balachadran M.T."/>
            <person name="Sivarajan S.R."/>
            <person name="Patrignani A."/>
            <person name="Gruter S."/>
            <person name="Poveda L."/>
            <person name="Shimizu-Inatsugi R."/>
            <person name="Baeten J."/>
            <person name="Francoijs K.J."/>
            <person name="Nataraja K.N."/>
            <person name="Reddy Y.A.N."/>
            <person name="Phadnis S."/>
            <person name="Ravikumar R.L."/>
            <person name="Schlapbach R."/>
            <person name="Sreeman S.M."/>
            <person name="Shimizu K.K."/>
        </authorList>
    </citation>
    <scope>NUCLEOTIDE SEQUENCE</scope>
</reference>
<name>A0AAV5DKL9_ELECO</name>
<dbReference type="Proteomes" id="UP001054889">
    <property type="component" value="Unassembled WGS sequence"/>
</dbReference>